<keyword evidence="4" id="KW-1185">Reference proteome</keyword>
<evidence type="ECO:0000256" key="1">
    <source>
        <dbReference type="SAM" id="Coils"/>
    </source>
</evidence>
<evidence type="ECO:0000313" key="4">
    <source>
        <dbReference type="Proteomes" id="UP000262939"/>
    </source>
</evidence>
<name>A0A372LG71_9BACI</name>
<organism evidence="3 4">
    <name type="scientific">Peribacillus glennii</name>
    <dbReference type="NCBI Taxonomy" id="2303991"/>
    <lineage>
        <taxon>Bacteria</taxon>
        <taxon>Bacillati</taxon>
        <taxon>Bacillota</taxon>
        <taxon>Bacilli</taxon>
        <taxon>Bacillales</taxon>
        <taxon>Bacillaceae</taxon>
        <taxon>Peribacillus</taxon>
    </lineage>
</organism>
<proteinExistence type="predicted"/>
<gene>
    <name evidence="3" type="ORF">D0466_05210</name>
</gene>
<dbReference type="EMBL" id="QVTD01000003">
    <property type="protein sequence ID" value="RFU65300.1"/>
    <property type="molecule type" value="Genomic_DNA"/>
</dbReference>
<reference evidence="3 4" key="1">
    <citation type="submission" date="2018-08" db="EMBL/GenBank/DDBJ databases">
        <title>Bacillus chawlae sp. nov., Bacillus glennii sp. nov., and Bacillus saganii sp. nov. Isolated from the Vehicle Assembly Building at Kennedy Space Center where the Viking Spacecraft were Assembled.</title>
        <authorList>
            <person name="Seuylemezian A."/>
            <person name="Vaishampayan P."/>
        </authorList>
    </citation>
    <scope>NUCLEOTIDE SEQUENCE [LARGE SCALE GENOMIC DNA]</scope>
    <source>
        <strain evidence="3 4">V44-8</strain>
    </source>
</reference>
<sequence length="141" mass="16589">METMKKHDDYYESLRKMGFKMEREWNRKIKDLLNKRTIIKQASMESQISAKIFKQLQDSMETLSALGNFPTKRDVANVAKMQVQLEEKIDQIEEMLSQLRAGHISQDYSDTNPATIKRDRKAEKRARLHKILNSLRQGMES</sequence>
<protein>
    <submittedName>
        <fullName evidence="3">Uncharacterized protein</fullName>
    </submittedName>
</protein>
<feature type="region of interest" description="Disordered" evidence="2">
    <location>
        <begin position="104"/>
        <end position="123"/>
    </location>
</feature>
<evidence type="ECO:0000313" key="3">
    <source>
        <dbReference type="EMBL" id="RFU65300.1"/>
    </source>
</evidence>
<accession>A0A372LG71</accession>
<dbReference type="AlphaFoldDB" id="A0A372LG71"/>
<feature type="coiled-coil region" evidence="1">
    <location>
        <begin position="75"/>
        <end position="102"/>
    </location>
</feature>
<evidence type="ECO:0000256" key="2">
    <source>
        <dbReference type="SAM" id="MobiDB-lite"/>
    </source>
</evidence>
<dbReference type="Proteomes" id="UP000262939">
    <property type="component" value="Unassembled WGS sequence"/>
</dbReference>
<keyword evidence="1" id="KW-0175">Coiled coil</keyword>
<comment type="caution">
    <text evidence="3">The sequence shown here is derived from an EMBL/GenBank/DDBJ whole genome shotgun (WGS) entry which is preliminary data.</text>
</comment>